<name>A0A371GID8_MUCPR</name>
<reference evidence="1" key="1">
    <citation type="submission" date="2018-05" db="EMBL/GenBank/DDBJ databases">
        <title>Draft genome of Mucuna pruriens seed.</title>
        <authorList>
            <person name="Nnadi N.E."/>
            <person name="Vos R."/>
            <person name="Hasami M.H."/>
            <person name="Devisetty U.K."/>
            <person name="Aguiy J.C."/>
        </authorList>
    </citation>
    <scope>NUCLEOTIDE SEQUENCE [LARGE SCALE GENOMIC DNA]</scope>
    <source>
        <strain evidence="1">JCA_2017</strain>
    </source>
</reference>
<proteinExistence type="predicted"/>
<gene>
    <name evidence="1" type="primary">CYP71D9</name>
    <name evidence="1" type="ORF">CR513_27832</name>
</gene>
<dbReference type="EMBL" id="QJKJ01005433">
    <property type="protein sequence ID" value="RDX90321.1"/>
    <property type="molecule type" value="Genomic_DNA"/>
</dbReference>
<comment type="caution">
    <text evidence="1">The sequence shown here is derived from an EMBL/GenBank/DDBJ whole genome shotgun (WGS) entry which is preliminary data.</text>
</comment>
<accession>A0A371GID8</accession>
<dbReference type="AlphaFoldDB" id="A0A371GID8"/>
<keyword evidence="2" id="KW-1185">Reference proteome</keyword>
<dbReference type="STRING" id="157652.A0A371GID8"/>
<feature type="non-terminal residue" evidence="1">
    <location>
        <position position="1"/>
    </location>
</feature>
<protein>
    <submittedName>
        <fullName evidence="1">Cytochrome P450 71D9</fullName>
    </submittedName>
</protein>
<evidence type="ECO:0000313" key="2">
    <source>
        <dbReference type="Proteomes" id="UP000257109"/>
    </source>
</evidence>
<organism evidence="1 2">
    <name type="scientific">Mucuna pruriens</name>
    <name type="common">Velvet bean</name>
    <name type="synonym">Dolichos pruriens</name>
    <dbReference type="NCBI Taxonomy" id="157652"/>
    <lineage>
        <taxon>Eukaryota</taxon>
        <taxon>Viridiplantae</taxon>
        <taxon>Streptophyta</taxon>
        <taxon>Embryophyta</taxon>
        <taxon>Tracheophyta</taxon>
        <taxon>Spermatophyta</taxon>
        <taxon>Magnoliopsida</taxon>
        <taxon>eudicotyledons</taxon>
        <taxon>Gunneridae</taxon>
        <taxon>Pentapetalae</taxon>
        <taxon>rosids</taxon>
        <taxon>fabids</taxon>
        <taxon>Fabales</taxon>
        <taxon>Fabaceae</taxon>
        <taxon>Papilionoideae</taxon>
        <taxon>50 kb inversion clade</taxon>
        <taxon>NPAAA clade</taxon>
        <taxon>indigoferoid/millettioid clade</taxon>
        <taxon>Phaseoleae</taxon>
        <taxon>Mucuna</taxon>
    </lineage>
</organism>
<evidence type="ECO:0000313" key="1">
    <source>
        <dbReference type="EMBL" id="RDX90321.1"/>
    </source>
</evidence>
<dbReference type="OrthoDB" id="1729071at2759"/>
<dbReference type="Proteomes" id="UP000257109">
    <property type="component" value="Unassembled WGS sequence"/>
</dbReference>
<sequence length="81" mass="9166">LPNGMKSGDLDMTEGFGVTVRRKDDLYLIPITSRPFQGEEVSSAEFNNKSVNAMLKESNKCRGLMPVYRGEKRNCKVIKRL</sequence>